<dbReference type="Pfam" id="PF00144">
    <property type="entry name" value="Beta-lactamase"/>
    <property type="match status" value="1"/>
</dbReference>
<dbReference type="Gene3D" id="3.40.710.10">
    <property type="entry name" value="DD-peptidase/beta-lactamase superfamily"/>
    <property type="match status" value="1"/>
</dbReference>
<feature type="signal peptide" evidence="1">
    <location>
        <begin position="1"/>
        <end position="25"/>
    </location>
</feature>
<dbReference type="RefSeq" id="WP_066500071.1">
    <property type="nucleotide sequence ID" value="NZ_LNCU01000014.1"/>
</dbReference>
<sequence length="389" mass="42702">MRRRQFVSLLGGAALAPFAALPVYAETSGGCGFPAARDDGWPVAAGNADKLVDHDALCKTADQLAASDASIHAVLVAHGGKLVFERYFRGDDEVPGRFYGRRVENVTFDADTLHDMKSVSKSVASLAVGIAIDRGLIRSVDEPIFNFFPELSDMRSPERDRIQLVHALTMSMGLKWIEATPATGDYDNDEARMHMAQDPCHYVLGLPVTTPAGQEFFYNTGALTLVSAIMRKATGRPLDEFARETLFEPLGITGVEWSRVKGDTDAGGGLRLRPRDMAKIGRLVLAGGRWKDRQIVSKAWIETSTAPKLKATDNQSYGYLWWLGRARLNGREIHWIGALGRGGQSIRIVPELDLVVAVTAGYYQDYSPQAFKVQYGVFRDVLRTISPPA</sequence>
<evidence type="ECO:0000259" key="2">
    <source>
        <dbReference type="Pfam" id="PF00144"/>
    </source>
</evidence>
<evidence type="ECO:0000313" key="3">
    <source>
        <dbReference type="EMBL" id="KWV60628.1"/>
    </source>
</evidence>
<organism evidence="3 4">
    <name type="scientific">Bradyrhizobium macuxiense</name>
    <dbReference type="NCBI Taxonomy" id="1755647"/>
    <lineage>
        <taxon>Bacteria</taxon>
        <taxon>Pseudomonadati</taxon>
        <taxon>Pseudomonadota</taxon>
        <taxon>Alphaproteobacteria</taxon>
        <taxon>Hyphomicrobiales</taxon>
        <taxon>Nitrobacteraceae</taxon>
        <taxon>Bradyrhizobium</taxon>
    </lineage>
</organism>
<gene>
    <name evidence="3" type="ORF">AS156_28385</name>
</gene>
<feature type="domain" description="Beta-lactamase-related" evidence="2">
    <location>
        <begin position="73"/>
        <end position="359"/>
    </location>
</feature>
<dbReference type="InterPro" id="IPR001466">
    <property type="entry name" value="Beta-lactam-related"/>
</dbReference>
<dbReference type="PANTHER" id="PTHR43283">
    <property type="entry name" value="BETA-LACTAMASE-RELATED"/>
    <property type="match status" value="1"/>
</dbReference>
<dbReference type="SUPFAM" id="SSF56601">
    <property type="entry name" value="beta-lactamase/transpeptidase-like"/>
    <property type="match status" value="1"/>
</dbReference>
<feature type="chain" id="PRO_5007137480" evidence="1">
    <location>
        <begin position="26"/>
        <end position="389"/>
    </location>
</feature>
<dbReference type="InterPro" id="IPR012338">
    <property type="entry name" value="Beta-lactam/transpept-like"/>
</dbReference>
<dbReference type="OrthoDB" id="9814204at2"/>
<protein>
    <submittedName>
        <fullName evidence="3">Penicillin-binding protein</fullName>
    </submittedName>
</protein>
<keyword evidence="4" id="KW-1185">Reference proteome</keyword>
<evidence type="ECO:0000313" key="4">
    <source>
        <dbReference type="Proteomes" id="UP000057737"/>
    </source>
</evidence>
<dbReference type="Proteomes" id="UP000057737">
    <property type="component" value="Unassembled WGS sequence"/>
</dbReference>
<keyword evidence="1" id="KW-0732">Signal</keyword>
<dbReference type="PANTHER" id="PTHR43283:SF7">
    <property type="entry name" value="BETA-LACTAMASE-RELATED DOMAIN-CONTAINING PROTEIN"/>
    <property type="match status" value="1"/>
</dbReference>
<accession>A0A109K4M1</accession>
<dbReference type="AlphaFoldDB" id="A0A109K4M1"/>
<dbReference type="InterPro" id="IPR050789">
    <property type="entry name" value="Diverse_Enzym_Activities"/>
</dbReference>
<comment type="caution">
    <text evidence="3">The sequence shown here is derived from an EMBL/GenBank/DDBJ whole genome shotgun (WGS) entry which is preliminary data.</text>
</comment>
<evidence type="ECO:0000256" key="1">
    <source>
        <dbReference type="SAM" id="SignalP"/>
    </source>
</evidence>
<proteinExistence type="predicted"/>
<dbReference type="EMBL" id="LNCU01000014">
    <property type="protein sequence ID" value="KWV60628.1"/>
    <property type="molecule type" value="Genomic_DNA"/>
</dbReference>
<reference evidence="3 4" key="1">
    <citation type="submission" date="2015-11" db="EMBL/GenBank/DDBJ databases">
        <title>Draft Genome Sequence of the Strain BR 10303 (Bradyrhizobium sp.) isolated from nodules of Centrolobium paraense.</title>
        <authorList>
            <person name="Zelli J.E."/>
            <person name="Simoes-Araujo J.L."/>
            <person name="Barauna A.C."/>
            <person name="Silva K."/>
        </authorList>
    </citation>
    <scope>NUCLEOTIDE SEQUENCE [LARGE SCALE GENOMIC DNA]</scope>
    <source>
        <strain evidence="3 4">BR 10303</strain>
    </source>
</reference>
<name>A0A109K4M1_9BRAD</name>